<evidence type="ECO:0000259" key="6">
    <source>
        <dbReference type="Pfam" id="PF05175"/>
    </source>
</evidence>
<comment type="catalytic activity">
    <reaction evidence="4 5">
        <text>L-glutaminyl-[peptide chain release factor] + S-adenosyl-L-methionine = N(5)-methyl-L-glutaminyl-[peptide chain release factor] + S-adenosyl-L-homocysteine + H(+)</text>
        <dbReference type="Rhea" id="RHEA:42896"/>
        <dbReference type="Rhea" id="RHEA-COMP:10271"/>
        <dbReference type="Rhea" id="RHEA-COMP:10272"/>
        <dbReference type="ChEBI" id="CHEBI:15378"/>
        <dbReference type="ChEBI" id="CHEBI:30011"/>
        <dbReference type="ChEBI" id="CHEBI:57856"/>
        <dbReference type="ChEBI" id="CHEBI:59789"/>
        <dbReference type="ChEBI" id="CHEBI:61891"/>
        <dbReference type="EC" id="2.1.1.297"/>
    </reaction>
</comment>
<dbReference type="Gene3D" id="3.40.50.150">
    <property type="entry name" value="Vaccinia Virus protein VP39"/>
    <property type="match status" value="1"/>
</dbReference>
<keyword evidence="3 5" id="KW-0949">S-adenosyl-L-methionine</keyword>
<comment type="function">
    <text evidence="5">Methylates the class 1 translation termination release factors RF1/PrfA and RF2/PrfB on the glutamine residue of the universally conserved GGQ motif.</text>
</comment>
<dbReference type="InterPro" id="IPR040758">
    <property type="entry name" value="PrmC_N"/>
</dbReference>
<dbReference type="Pfam" id="PF17827">
    <property type="entry name" value="PrmC_N"/>
    <property type="match status" value="1"/>
</dbReference>
<protein>
    <recommendedName>
        <fullName evidence="5">Release factor glutamine methyltransferase</fullName>
        <shortName evidence="5">RF MTase</shortName>
        <ecNumber evidence="5">2.1.1.297</ecNumber>
    </recommendedName>
    <alternativeName>
        <fullName evidence="5">N5-glutamine methyltransferase PrmC</fullName>
    </alternativeName>
    <alternativeName>
        <fullName evidence="5">Protein-(glutamine-N5) MTase PrmC</fullName>
    </alternativeName>
    <alternativeName>
        <fullName evidence="5">Protein-glutamine N-methyltransferase PrmC</fullName>
    </alternativeName>
</protein>
<keyword evidence="1 5" id="KW-0489">Methyltransferase</keyword>
<evidence type="ECO:0000313" key="9">
    <source>
        <dbReference type="Proteomes" id="UP001198830"/>
    </source>
</evidence>
<dbReference type="Pfam" id="PF05175">
    <property type="entry name" value="MTS"/>
    <property type="match status" value="1"/>
</dbReference>
<dbReference type="SUPFAM" id="SSF53335">
    <property type="entry name" value="S-adenosyl-L-methionine-dependent methyltransferases"/>
    <property type="match status" value="1"/>
</dbReference>
<evidence type="ECO:0000313" key="8">
    <source>
        <dbReference type="EMBL" id="MCC4231997.1"/>
    </source>
</evidence>
<dbReference type="InterPro" id="IPR007848">
    <property type="entry name" value="Small_mtfrase_dom"/>
</dbReference>
<dbReference type="EMBL" id="JAJGNP010000003">
    <property type="protein sequence ID" value="MCC4231997.1"/>
    <property type="molecule type" value="Genomic_DNA"/>
</dbReference>
<gene>
    <name evidence="5 8" type="primary">prmC</name>
    <name evidence="8" type="ORF">LL253_04740</name>
</gene>
<dbReference type="PANTHER" id="PTHR18895">
    <property type="entry name" value="HEMK METHYLTRANSFERASE"/>
    <property type="match status" value="1"/>
</dbReference>
<feature type="domain" description="Methyltransferase small" evidence="6">
    <location>
        <begin position="107"/>
        <end position="183"/>
    </location>
</feature>
<organism evidence="8 9">
    <name type="scientific">Sphingobium soli</name>
    <dbReference type="NCBI Taxonomy" id="1591116"/>
    <lineage>
        <taxon>Bacteria</taxon>
        <taxon>Pseudomonadati</taxon>
        <taxon>Pseudomonadota</taxon>
        <taxon>Alphaproteobacteria</taxon>
        <taxon>Sphingomonadales</taxon>
        <taxon>Sphingomonadaceae</taxon>
        <taxon>Sphingobium</taxon>
    </lineage>
</organism>
<accession>A0ABS8H0H3</accession>
<dbReference type="Gene3D" id="1.10.8.10">
    <property type="entry name" value="DNA helicase RuvA subunit, C-terminal domain"/>
    <property type="match status" value="1"/>
</dbReference>
<evidence type="ECO:0000256" key="1">
    <source>
        <dbReference type="ARBA" id="ARBA00022603"/>
    </source>
</evidence>
<reference evidence="8 9" key="1">
    <citation type="submission" date="2021-10" db="EMBL/GenBank/DDBJ databases">
        <title>The diversity and Nitrogen Metabolism of Culturable Nitrate-Utilizing Bacteria Within the Oxygen Minimum Zone of the Changjiang (Yangtze River)Estuary.</title>
        <authorList>
            <person name="Zhang D."/>
            <person name="Zheng J."/>
            <person name="Liu S."/>
            <person name="He W."/>
        </authorList>
    </citation>
    <scope>NUCLEOTIDE SEQUENCE [LARGE SCALE GENOMIC DNA]</scope>
    <source>
        <strain evidence="8 9">FXH275-2</strain>
    </source>
</reference>
<dbReference type="InterPro" id="IPR029063">
    <property type="entry name" value="SAM-dependent_MTases_sf"/>
</dbReference>
<feature type="binding site" evidence="5">
    <location>
        <begin position="180"/>
        <end position="183"/>
    </location>
    <ligand>
        <name>substrate</name>
    </ligand>
</feature>
<comment type="caution">
    <text evidence="8">The sequence shown here is derived from an EMBL/GenBank/DDBJ whole genome shotgun (WGS) entry which is preliminary data.</text>
</comment>
<dbReference type="PROSITE" id="PS00092">
    <property type="entry name" value="N6_MTASE"/>
    <property type="match status" value="1"/>
</dbReference>
<dbReference type="EC" id="2.1.1.297" evidence="5"/>
<name>A0ABS8H0H3_9SPHN</name>
<feature type="binding site" evidence="5">
    <location>
        <position position="166"/>
    </location>
    <ligand>
        <name>S-adenosyl-L-methionine</name>
        <dbReference type="ChEBI" id="CHEBI:59789"/>
    </ligand>
</feature>
<proteinExistence type="inferred from homology"/>
<feature type="binding site" evidence="5">
    <location>
        <position position="137"/>
    </location>
    <ligand>
        <name>S-adenosyl-L-methionine</name>
        <dbReference type="ChEBI" id="CHEBI:59789"/>
    </ligand>
</feature>
<dbReference type="Proteomes" id="UP001198830">
    <property type="component" value="Unassembled WGS sequence"/>
</dbReference>
<dbReference type="InterPro" id="IPR002052">
    <property type="entry name" value="DNA_methylase_N6_adenine_CS"/>
</dbReference>
<comment type="similarity">
    <text evidence="5">Belongs to the protein N5-glutamine methyltransferase family. PrmC subfamily.</text>
</comment>
<dbReference type="NCBIfam" id="TIGR00536">
    <property type="entry name" value="hemK_fam"/>
    <property type="match status" value="1"/>
</dbReference>
<feature type="domain" description="Release factor glutamine methyltransferase N-terminal" evidence="7">
    <location>
        <begin position="3"/>
        <end position="69"/>
    </location>
</feature>
<evidence type="ECO:0000256" key="2">
    <source>
        <dbReference type="ARBA" id="ARBA00022679"/>
    </source>
</evidence>
<keyword evidence="2 5" id="KW-0808">Transferase</keyword>
<dbReference type="CDD" id="cd02440">
    <property type="entry name" value="AdoMet_MTases"/>
    <property type="match status" value="1"/>
</dbReference>
<sequence length="270" mass="28148">MPDALRAATDSLARSSDTARLDAELLMAHALGLSRGDMLMRQRDLGVPSDFAALIARRAAGEPVAHIIGTRDFWTITLAVTPDTLIPRPDSETLIEAAVDYFGAQGPQTVLDLGTGSGALLLAALAQWPQARGLGIDASAGALLVARGNAARLDLDARAEFRAGDWATGVEGVFDLLLINPPYIGVDEPLSGDVLREPASALFAGADGLDDYRRIAPDLPRLIAPGGMAAIEIGHRQGDSVGALVAAQGLNVAIRCDLAGLDRCVIATRT</sequence>
<evidence type="ECO:0000256" key="5">
    <source>
        <dbReference type="HAMAP-Rule" id="MF_02126"/>
    </source>
</evidence>
<evidence type="ECO:0000259" key="7">
    <source>
        <dbReference type="Pfam" id="PF17827"/>
    </source>
</evidence>
<dbReference type="GO" id="GO:0102559">
    <property type="term" value="F:peptide chain release factor N(5)-glutamine methyltransferase activity"/>
    <property type="evidence" value="ECO:0007669"/>
    <property type="project" value="UniProtKB-EC"/>
</dbReference>
<dbReference type="InterPro" id="IPR050320">
    <property type="entry name" value="N5-glutamine_MTase"/>
</dbReference>
<evidence type="ECO:0000256" key="4">
    <source>
        <dbReference type="ARBA" id="ARBA00048391"/>
    </source>
</evidence>
<dbReference type="GO" id="GO:0032259">
    <property type="term" value="P:methylation"/>
    <property type="evidence" value="ECO:0007669"/>
    <property type="project" value="UniProtKB-KW"/>
</dbReference>
<feature type="binding site" evidence="5">
    <location>
        <position position="180"/>
    </location>
    <ligand>
        <name>S-adenosyl-L-methionine</name>
        <dbReference type="ChEBI" id="CHEBI:59789"/>
    </ligand>
</feature>
<dbReference type="InterPro" id="IPR004556">
    <property type="entry name" value="HemK-like"/>
</dbReference>
<keyword evidence="9" id="KW-1185">Reference proteome</keyword>
<dbReference type="HAMAP" id="MF_02126">
    <property type="entry name" value="RF_methyltr_PrmC"/>
    <property type="match status" value="1"/>
</dbReference>
<feature type="binding site" evidence="5">
    <location>
        <begin position="114"/>
        <end position="118"/>
    </location>
    <ligand>
        <name>S-adenosyl-L-methionine</name>
        <dbReference type="ChEBI" id="CHEBI:59789"/>
    </ligand>
</feature>
<dbReference type="PANTHER" id="PTHR18895:SF74">
    <property type="entry name" value="MTRF1L RELEASE FACTOR GLUTAMINE METHYLTRANSFERASE"/>
    <property type="match status" value="1"/>
</dbReference>
<dbReference type="NCBIfam" id="TIGR03534">
    <property type="entry name" value="RF_mod_PrmC"/>
    <property type="match status" value="1"/>
</dbReference>
<evidence type="ECO:0000256" key="3">
    <source>
        <dbReference type="ARBA" id="ARBA00022691"/>
    </source>
</evidence>
<dbReference type="InterPro" id="IPR019874">
    <property type="entry name" value="RF_methyltr_PrmC"/>
</dbReference>